<evidence type="ECO:0000313" key="6">
    <source>
        <dbReference type="Proteomes" id="UP000237662"/>
    </source>
</evidence>
<dbReference type="SMART" id="SM00342">
    <property type="entry name" value="HTH_ARAC"/>
    <property type="match status" value="1"/>
</dbReference>
<dbReference type="AlphaFoldDB" id="A0A2S6I863"/>
<dbReference type="GO" id="GO:0043565">
    <property type="term" value="F:sequence-specific DNA binding"/>
    <property type="evidence" value="ECO:0007669"/>
    <property type="project" value="InterPro"/>
</dbReference>
<keyword evidence="3" id="KW-0804">Transcription</keyword>
<name>A0A2S6I863_9BACT</name>
<feature type="domain" description="HTH araC/xylS-type" evidence="4">
    <location>
        <begin position="165"/>
        <end position="262"/>
    </location>
</feature>
<reference evidence="5 6" key="1">
    <citation type="submission" date="2018-02" db="EMBL/GenBank/DDBJ databases">
        <title>Genomic Encyclopedia of Archaeal and Bacterial Type Strains, Phase II (KMG-II): from individual species to whole genera.</title>
        <authorList>
            <person name="Goeker M."/>
        </authorList>
    </citation>
    <scope>NUCLEOTIDE SEQUENCE [LARGE SCALE GENOMIC DNA]</scope>
    <source>
        <strain evidence="5 6">DSM 29526</strain>
    </source>
</reference>
<evidence type="ECO:0000256" key="3">
    <source>
        <dbReference type="ARBA" id="ARBA00023163"/>
    </source>
</evidence>
<gene>
    <name evidence="5" type="ORF">CLV84_0633</name>
</gene>
<dbReference type="GO" id="GO:0003700">
    <property type="term" value="F:DNA-binding transcription factor activity"/>
    <property type="evidence" value="ECO:0007669"/>
    <property type="project" value="InterPro"/>
</dbReference>
<dbReference type="OrthoDB" id="662446at2"/>
<accession>A0A2S6I863</accession>
<protein>
    <submittedName>
        <fullName evidence="5">AraC-like DNA-binding protein</fullName>
    </submittedName>
</protein>
<dbReference type="EMBL" id="PTJC01000005">
    <property type="protein sequence ID" value="PPK87683.1"/>
    <property type="molecule type" value="Genomic_DNA"/>
</dbReference>
<dbReference type="RefSeq" id="WP_104418283.1">
    <property type="nucleotide sequence ID" value="NZ_PTJC01000005.1"/>
</dbReference>
<evidence type="ECO:0000259" key="4">
    <source>
        <dbReference type="PROSITE" id="PS01124"/>
    </source>
</evidence>
<dbReference type="InterPro" id="IPR018060">
    <property type="entry name" value="HTH_AraC"/>
</dbReference>
<dbReference type="InterPro" id="IPR050204">
    <property type="entry name" value="AraC_XylS_family_regulators"/>
</dbReference>
<dbReference type="Proteomes" id="UP000237662">
    <property type="component" value="Unassembled WGS sequence"/>
</dbReference>
<evidence type="ECO:0000256" key="1">
    <source>
        <dbReference type="ARBA" id="ARBA00023015"/>
    </source>
</evidence>
<keyword evidence="2 5" id="KW-0238">DNA-binding</keyword>
<proteinExistence type="predicted"/>
<dbReference type="Pfam" id="PF12833">
    <property type="entry name" value="HTH_18"/>
    <property type="match status" value="1"/>
</dbReference>
<dbReference type="Gene3D" id="1.10.10.60">
    <property type="entry name" value="Homeodomain-like"/>
    <property type="match status" value="1"/>
</dbReference>
<evidence type="ECO:0000313" key="5">
    <source>
        <dbReference type="EMBL" id="PPK87683.1"/>
    </source>
</evidence>
<dbReference type="InterPro" id="IPR009057">
    <property type="entry name" value="Homeodomain-like_sf"/>
</dbReference>
<comment type="caution">
    <text evidence="5">The sequence shown here is derived from an EMBL/GenBank/DDBJ whole genome shotgun (WGS) entry which is preliminary data.</text>
</comment>
<evidence type="ECO:0000256" key="2">
    <source>
        <dbReference type="ARBA" id="ARBA00023125"/>
    </source>
</evidence>
<dbReference type="SUPFAM" id="SSF46689">
    <property type="entry name" value="Homeodomain-like"/>
    <property type="match status" value="2"/>
</dbReference>
<sequence>MDPDAPFIIRKPNDPFLASIVESYFYLDTTVSQLSRQPEPIIPFPRITFGYFFGEPFTVTNHSINQSALVNIAISKIATQQISVQPSGETVRILGAHLRPYGLAYFTKQSIDKMPWLIDTEELFGDVATNFVKRIHACQSTEQLFDEVETVFLDNLLTRDMDLIREAINLIEENGGNIKVADLSKQLGTTNRTLRNHFNDKIGCSPKEYLRIVKLKQVAYELKHSPDSLTRIAHENEYFDQAHFNHEVKGITGRSPNQLKKEIPSFRFLQF</sequence>
<dbReference type="PANTHER" id="PTHR46796">
    <property type="entry name" value="HTH-TYPE TRANSCRIPTIONAL ACTIVATOR RHAS-RELATED"/>
    <property type="match status" value="1"/>
</dbReference>
<organism evidence="5 6">
    <name type="scientific">Neolewinella xylanilytica</name>
    <dbReference type="NCBI Taxonomy" id="1514080"/>
    <lineage>
        <taxon>Bacteria</taxon>
        <taxon>Pseudomonadati</taxon>
        <taxon>Bacteroidota</taxon>
        <taxon>Saprospiria</taxon>
        <taxon>Saprospirales</taxon>
        <taxon>Lewinellaceae</taxon>
        <taxon>Neolewinella</taxon>
    </lineage>
</organism>
<dbReference type="PANTHER" id="PTHR46796:SF13">
    <property type="entry name" value="HTH-TYPE TRANSCRIPTIONAL ACTIVATOR RHAS"/>
    <property type="match status" value="1"/>
</dbReference>
<dbReference type="PROSITE" id="PS01124">
    <property type="entry name" value="HTH_ARAC_FAMILY_2"/>
    <property type="match status" value="1"/>
</dbReference>
<keyword evidence="6" id="KW-1185">Reference proteome</keyword>
<keyword evidence="1" id="KW-0805">Transcription regulation</keyword>